<comment type="caution">
    <text evidence="1">The sequence shown here is derived from an EMBL/GenBank/DDBJ whole genome shotgun (WGS) entry which is preliminary data.</text>
</comment>
<accession>A0ACB8XK03</accession>
<reference evidence="2" key="1">
    <citation type="journal article" date="2022" name="Mol. Ecol. Resour.">
        <title>The genomes of chicory, endive, great burdock and yacon provide insights into Asteraceae palaeo-polyploidization history and plant inulin production.</title>
        <authorList>
            <person name="Fan W."/>
            <person name="Wang S."/>
            <person name="Wang H."/>
            <person name="Wang A."/>
            <person name="Jiang F."/>
            <person name="Liu H."/>
            <person name="Zhao H."/>
            <person name="Xu D."/>
            <person name="Zhang Y."/>
        </authorList>
    </citation>
    <scope>NUCLEOTIDE SEQUENCE [LARGE SCALE GENOMIC DNA]</scope>
    <source>
        <strain evidence="2">cv. Niubang</strain>
    </source>
</reference>
<reference evidence="1 2" key="2">
    <citation type="journal article" date="2022" name="Mol. Ecol. Resour.">
        <title>The genomes of chicory, endive, great burdock and yacon provide insights into Asteraceae paleo-polyploidization history and plant inulin production.</title>
        <authorList>
            <person name="Fan W."/>
            <person name="Wang S."/>
            <person name="Wang H."/>
            <person name="Wang A."/>
            <person name="Jiang F."/>
            <person name="Liu H."/>
            <person name="Zhao H."/>
            <person name="Xu D."/>
            <person name="Zhang Y."/>
        </authorList>
    </citation>
    <scope>NUCLEOTIDE SEQUENCE [LARGE SCALE GENOMIC DNA]</scope>
    <source>
        <strain evidence="2">cv. Niubang</strain>
    </source>
</reference>
<protein>
    <submittedName>
        <fullName evidence="1">Uncharacterized protein</fullName>
    </submittedName>
</protein>
<keyword evidence="2" id="KW-1185">Reference proteome</keyword>
<gene>
    <name evidence="1" type="ORF">L6452_43295</name>
</gene>
<evidence type="ECO:0000313" key="2">
    <source>
        <dbReference type="Proteomes" id="UP001055879"/>
    </source>
</evidence>
<dbReference type="EMBL" id="CM042063">
    <property type="protein sequence ID" value="KAI3668218.1"/>
    <property type="molecule type" value="Genomic_DNA"/>
</dbReference>
<sequence length="92" mass="10399">MCLLFILFRPPALSSLSPPSTTVVLFCSTPPPPPFSLSIKISSDSGFISFRLSHFIAENPLKYKELNTFFLGVFRIVMCDPKLINLKNCLWF</sequence>
<proteinExistence type="predicted"/>
<organism evidence="1 2">
    <name type="scientific">Arctium lappa</name>
    <name type="common">Greater burdock</name>
    <name type="synonym">Lappa major</name>
    <dbReference type="NCBI Taxonomy" id="4217"/>
    <lineage>
        <taxon>Eukaryota</taxon>
        <taxon>Viridiplantae</taxon>
        <taxon>Streptophyta</taxon>
        <taxon>Embryophyta</taxon>
        <taxon>Tracheophyta</taxon>
        <taxon>Spermatophyta</taxon>
        <taxon>Magnoliopsida</taxon>
        <taxon>eudicotyledons</taxon>
        <taxon>Gunneridae</taxon>
        <taxon>Pentapetalae</taxon>
        <taxon>asterids</taxon>
        <taxon>campanulids</taxon>
        <taxon>Asterales</taxon>
        <taxon>Asteraceae</taxon>
        <taxon>Carduoideae</taxon>
        <taxon>Cardueae</taxon>
        <taxon>Arctiinae</taxon>
        <taxon>Arctium</taxon>
    </lineage>
</organism>
<evidence type="ECO:0000313" key="1">
    <source>
        <dbReference type="EMBL" id="KAI3668218.1"/>
    </source>
</evidence>
<dbReference type="Proteomes" id="UP001055879">
    <property type="component" value="Linkage Group LG17"/>
</dbReference>
<name>A0ACB8XK03_ARCLA</name>